<dbReference type="PROSITE" id="PS50887">
    <property type="entry name" value="GGDEF"/>
    <property type="match status" value="1"/>
</dbReference>
<evidence type="ECO:0000313" key="7">
    <source>
        <dbReference type="Proteomes" id="UP000006844"/>
    </source>
</evidence>
<feature type="transmembrane region" description="Helical" evidence="1">
    <location>
        <begin position="91"/>
        <end position="115"/>
    </location>
</feature>
<dbReference type="Pfam" id="PF00990">
    <property type="entry name" value="GGDEF"/>
    <property type="match status" value="1"/>
</dbReference>
<dbReference type="SUPFAM" id="SSF55073">
    <property type="entry name" value="Nucleotide cyclase"/>
    <property type="match status" value="1"/>
</dbReference>
<feature type="transmembrane region" description="Helical" evidence="1">
    <location>
        <begin position="127"/>
        <end position="148"/>
    </location>
</feature>
<evidence type="ECO:0000259" key="4">
    <source>
        <dbReference type="PROSITE" id="PS50883"/>
    </source>
</evidence>
<dbReference type="PANTHER" id="PTHR44757:SF2">
    <property type="entry name" value="BIOFILM ARCHITECTURE MAINTENANCE PROTEIN MBAA"/>
    <property type="match status" value="1"/>
</dbReference>
<dbReference type="HOGENOM" id="CLU_000445_70_20_0"/>
<feature type="domain" description="EAL" evidence="4">
    <location>
        <begin position="604"/>
        <end position="857"/>
    </location>
</feature>
<dbReference type="CDD" id="cd00130">
    <property type="entry name" value="PAS"/>
    <property type="match status" value="1"/>
</dbReference>
<dbReference type="Pfam" id="PF00989">
    <property type="entry name" value="PAS"/>
    <property type="match status" value="1"/>
</dbReference>
<organism evidence="6 7">
    <name type="scientific">Terriglobus saanensis (strain ATCC BAA-1853 / DSM 23119 / SP1PR4)</name>
    <dbReference type="NCBI Taxonomy" id="401053"/>
    <lineage>
        <taxon>Bacteria</taxon>
        <taxon>Pseudomonadati</taxon>
        <taxon>Acidobacteriota</taxon>
        <taxon>Terriglobia</taxon>
        <taxon>Terriglobales</taxon>
        <taxon>Acidobacteriaceae</taxon>
        <taxon>Terriglobus</taxon>
    </lineage>
</organism>
<dbReference type="PANTHER" id="PTHR44757">
    <property type="entry name" value="DIGUANYLATE CYCLASE DGCP"/>
    <property type="match status" value="1"/>
</dbReference>
<dbReference type="FunFam" id="3.30.70.270:FF:000001">
    <property type="entry name" value="Diguanylate cyclase domain protein"/>
    <property type="match status" value="1"/>
</dbReference>
<dbReference type="SMART" id="SM00052">
    <property type="entry name" value="EAL"/>
    <property type="match status" value="1"/>
</dbReference>
<protein>
    <submittedName>
        <fullName evidence="6">Diguanylate cyclase/phosphodiesterase with PAS/PAC sensor(S)</fullName>
    </submittedName>
</protein>
<evidence type="ECO:0000259" key="3">
    <source>
        <dbReference type="PROSITE" id="PS50113"/>
    </source>
</evidence>
<evidence type="ECO:0000259" key="2">
    <source>
        <dbReference type="PROSITE" id="PS50112"/>
    </source>
</evidence>
<dbReference type="NCBIfam" id="TIGR00254">
    <property type="entry name" value="GGDEF"/>
    <property type="match status" value="1"/>
</dbReference>
<dbReference type="Pfam" id="PF00563">
    <property type="entry name" value="EAL"/>
    <property type="match status" value="1"/>
</dbReference>
<dbReference type="Gene3D" id="3.30.450.20">
    <property type="entry name" value="PAS domain"/>
    <property type="match status" value="2"/>
</dbReference>
<name>E8V8S1_TERSS</name>
<dbReference type="SMART" id="SM00267">
    <property type="entry name" value="GGDEF"/>
    <property type="match status" value="1"/>
</dbReference>
<feature type="domain" description="PAS" evidence="2">
    <location>
        <begin position="289"/>
        <end position="345"/>
    </location>
</feature>
<dbReference type="InterPro" id="IPR035965">
    <property type="entry name" value="PAS-like_dom_sf"/>
</dbReference>
<keyword evidence="7" id="KW-1185">Reference proteome</keyword>
<dbReference type="GO" id="GO:0003824">
    <property type="term" value="F:catalytic activity"/>
    <property type="evidence" value="ECO:0007669"/>
    <property type="project" value="UniProtKB-ARBA"/>
</dbReference>
<dbReference type="EMBL" id="CP002467">
    <property type="protein sequence ID" value="ADV84108.1"/>
    <property type="molecule type" value="Genomic_DNA"/>
</dbReference>
<dbReference type="InterPro" id="IPR035919">
    <property type="entry name" value="EAL_sf"/>
</dbReference>
<feature type="domain" description="PAC" evidence="3">
    <location>
        <begin position="378"/>
        <end position="430"/>
    </location>
</feature>
<proteinExistence type="predicted"/>
<dbReference type="PROSITE" id="PS50113">
    <property type="entry name" value="PAC"/>
    <property type="match status" value="1"/>
</dbReference>
<dbReference type="CDD" id="cd01948">
    <property type="entry name" value="EAL"/>
    <property type="match status" value="1"/>
</dbReference>
<evidence type="ECO:0000256" key="1">
    <source>
        <dbReference type="SAM" id="Phobius"/>
    </source>
</evidence>
<dbReference type="InterPro" id="IPR000160">
    <property type="entry name" value="GGDEF_dom"/>
</dbReference>
<feature type="domain" description="GGDEF" evidence="5">
    <location>
        <begin position="462"/>
        <end position="595"/>
    </location>
</feature>
<feature type="transmembrane region" description="Helical" evidence="1">
    <location>
        <begin position="54"/>
        <end position="79"/>
    </location>
</feature>
<dbReference type="InterPro" id="IPR029787">
    <property type="entry name" value="Nucleotide_cyclase"/>
</dbReference>
<dbReference type="SUPFAM" id="SSF55785">
    <property type="entry name" value="PYP-like sensor domain (PAS domain)"/>
    <property type="match status" value="2"/>
</dbReference>
<dbReference type="InterPro" id="IPR000700">
    <property type="entry name" value="PAS-assoc_C"/>
</dbReference>
<dbReference type="STRING" id="401053.AciPR4_3354"/>
<dbReference type="SMART" id="SM00086">
    <property type="entry name" value="PAC"/>
    <property type="match status" value="1"/>
</dbReference>
<dbReference type="KEGG" id="tsa:AciPR4_3354"/>
<evidence type="ECO:0000313" key="6">
    <source>
        <dbReference type="EMBL" id="ADV84108.1"/>
    </source>
</evidence>
<dbReference type="GO" id="GO:0006355">
    <property type="term" value="P:regulation of DNA-templated transcription"/>
    <property type="evidence" value="ECO:0007669"/>
    <property type="project" value="InterPro"/>
</dbReference>
<sequence length="865" mass="96047">MQSSWRSARFTLPALVAMGGLAAVVSFSWAGVTTKIGSVHFLRYRSWYLWNPHLVALHVVSDLLIFLSSMAVATTFAVMRFRYRKDIFMGSIFIAFGALFAACGLTYLMDVILFWKPLYSLAGDIKLVAALAAVLTATILPFLAPRLGRLLAKARTSKQNEQYFLAVSNSSSDSFYILQSVRNEAKKIVDFRFVFANSNGASLVSSTPAKLVGQLLSTIFPFNRTDGFFDRYTQVVHSGIPLTEEFPVESADVNATWLRHQIIKVDDGIAITATDISAKKHAEIKLGKTLAFSRSLIDNSPFPILALELDGTIREINPAAERMLEYTNEELAGRATPLILHDPDEVARRAAHLSHELGMTVLPDISVFTVHPSRGLIDRQEWTYIRKGGSHVIVEISVTALTDELQKVNGWLCVAYDITERKHTEEYISHLAHHDSLTGLPSRALLNDRMELALKRAHRNSSKVALMMVDIDNFKRVNDSLGHSVGDNLLISVAQRLQHTIRETDTVARMGGDEFIVLIDDVRSDEEAEKIAEKLVAVMAAPVTINGEQHPISASIGLCLYPEGGGDLDALLKNADEAMYFAKAEGRNMYQIFSKDMASATAKRRTIENALDCALSRNEFDVVYQPQISFQSGKVTGIEALIRWNSKLLGNVTPAEFIPVAEQTGLIVPIGEWVLRTACKDARRLEEKLGHGLTIAVNLSPRQFQQENLPEIVSDALAESGLEPKHLELEITENILVNDSRKAMRVLDRVRALGPRIAIDDFGTGFSSMSYILRFNVDRLKIDQSFIRNIMTEPNGAITRAIISLAKGLKINVVAEGVETAEMSEILLREGCDEAQGYFYSRPVAFGEIEEVIHRINLDASSRRR</sequence>
<dbReference type="NCBIfam" id="TIGR00229">
    <property type="entry name" value="sensory_box"/>
    <property type="match status" value="2"/>
</dbReference>
<keyword evidence="1" id="KW-0472">Membrane</keyword>
<accession>E8V8S1</accession>
<gene>
    <name evidence="6" type="ordered locus">AciPR4_3354</name>
</gene>
<reference evidence="6 7" key="1">
    <citation type="journal article" date="2012" name="Stand. Genomic Sci.">
        <title>Complete genome sequence of Terriglobus saanensis type strain SP1PR4(T), an Acidobacteria from tundra soil.</title>
        <authorList>
            <person name="Rawat S.R."/>
            <person name="Mannisto M.K."/>
            <person name="Starovoytov V."/>
            <person name="Goodwin L."/>
            <person name="Nolan M."/>
            <person name="Hauser L."/>
            <person name="Land M."/>
            <person name="Davenport K.W."/>
            <person name="Woyke T."/>
            <person name="Haggblom M.M."/>
        </authorList>
    </citation>
    <scope>NUCLEOTIDE SEQUENCE</scope>
    <source>
        <strain evidence="7">ATCC BAA-1853 / DSM 23119 / SP1PR4</strain>
    </source>
</reference>
<dbReference type="PROSITE" id="PS50112">
    <property type="entry name" value="PAS"/>
    <property type="match status" value="1"/>
</dbReference>
<dbReference type="Proteomes" id="UP000006844">
    <property type="component" value="Chromosome"/>
</dbReference>
<dbReference type="eggNOG" id="COG5001">
    <property type="taxonomic scope" value="Bacteria"/>
</dbReference>
<keyword evidence="1" id="KW-1133">Transmembrane helix</keyword>
<dbReference type="PROSITE" id="PS50883">
    <property type="entry name" value="EAL"/>
    <property type="match status" value="1"/>
</dbReference>
<dbReference type="InterPro" id="IPR000014">
    <property type="entry name" value="PAS"/>
</dbReference>
<dbReference type="InterPro" id="IPR043128">
    <property type="entry name" value="Rev_trsase/Diguanyl_cyclase"/>
</dbReference>
<keyword evidence="1" id="KW-0812">Transmembrane</keyword>
<dbReference type="InterPro" id="IPR001610">
    <property type="entry name" value="PAC"/>
</dbReference>
<dbReference type="InterPro" id="IPR013767">
    <property type="entry name" value="PAS_fold"/>
</dbReference>
<evidence type="ECO:0000259" key="5">
    <source>
        <dbReference type="PROSITE" id="PS50887"/>
    </source>
</evidence>
<dbReference type="InterPro" id="IPR001633">
    <property type="entry name" value="EAL_dom"/>
</dbReference>
<dbReference type="InterPro" id="IPR052155">
    <property type="entry name" value="Biofilm_reg_signaling"/>
</dbReference>
<dbReference type="SUPFAM" id="SSF141868">
    <property type="entry name" value="EAL domain-like"/>
    <property type="match status" value="1"/>
</dbReference>
<dbReference type="Gene3D" id="3.30.70.270">
    <property type="match status" value="1"/>
</dbReference>
<dbReference type="AlphaFoldDB" id="E8V8S1"/>
<dbReference type="Gene3D" id="3.20.20.450">
    <property type="entry name" value="EAL domain"/>
    <property type="match status" value="1"/>
</dbReference>
<dbReference type="SMART" id="SM00091">
    <property type="entry name" value="PAS"/>
    <property type="match status" value="2"/>
</dbReference>
<dbReference type="CDD" id="cd01949">
    <property type="entry name" value="GGDEF"/>
    <property type="match status" value="1"/>
</dbReference>